<accession>A0A0L8GBR3</accession>
<sequence>MILVFLHYWNSFIVTEMNKTVYVLFCLVYLLGLNISVFQLIFFLHWHELDDCKFKPLPNVTNIEVYINSVLNISLNNTCRSNLSGTNTADRNI</sequence>
<keyword evidence="1" id="KW-1133">Transmembrane helix</keyword>
<organism evidence="2">
    <name type="scientific">Octopus bimaculoides</name>
    <name type="common">California two-spotted octopus</name>
    <dbReference type="NCBI Taxonomy" id="37653"/>
    <lineage>
        <taxon>Eukaryota</taxon>
        <taxon>Metazoa</taxon>
        <taxon>Spiralia</taxon>
        <taxon>Lophotrochozoa</taxon>
        <taxon>Mollusca</taxon>
        <taxon>Cephalopoda</taxon>
        <taxon>Coleoidea</taxon>
        <taxon>Octopodiformes</taxon>
        <taxon>Octopoda</taxon>
        <taxon>Incirrata</taxon>
        <taxon>Octopodidae</taxon>
        <taxon>Octopus</taxon>
    </lineage>
</organism>
<reference evidence="2" key="1">
    <citation type="submission" date="2015-07" db="EMBL/GenBank/DDBJ databases">
        <title>MeaNS - Measles Nucleotide Surveillance Program.</title>
        <authorList>
            <person name="Tran T."/>
            <person name="Druce J."/>
        </authorList>
    </citation>
    <scope>NUCLEOTIDE SEQUENCE</scope>
    <source>
        <strain evidence="2">UCB-OBI-ISO-001</strain>
        <tissue evidence="2">Gonad</tissue>
    </source>
</reference>
<dbReference type="EMBL" id="KQ422662">
    <property type="protein sequence ID" value="KOF74456.1"/>
    <property type="molecule type" value="Genomic_DNA"/>
</dbReference>
<name>A0A0L8GBR3_OCTBM</name>
<gene>
    <name evidence="2" type="ORF">OCBIM_22036164mg</name>
</gene>
<proteinExistence type="predicted"/>
<keyword evidence="1" id="KW-0812">Transmembrane</keyword>
<dbReference type="AlphaFoldDB" id="A0A0L8GBR3"/>
<keyword evidence="1" id="KW-0472">Membrane</keyword>
<evidence type="ECO:0000313" key="2">
    <source>
        <dbReference type="EMBL" id="KOF74456.1"/>
    </source>
</evidence>
<protein>
    <submittedName>
        <fullName evidence="2">Uncharacterized protein</fullName>
    </submittedName>
</protein>
<feature type="transmembrane region" description="Helical" evidence="1">
    <location>
        <begin position="20"/>
        <end position="46"/>
    </location>
</feature>
<evidence type="ECO:0000256" key="1">
    <source>
        <dbReference type="SAM" id="Phobius"/>
    </source>
</evidence>